<evidence type="ECO:0000256" key="3">
    <source>
        <dbReference type="ARBA" id="ARBA00022692"/>
    </source>
</evidence>
<sequence>MSILRKKIHFLFGALIVLFFILYRCIIIIPEGYTGLVLSEEKSVHPAHTLKPGIHFIIPFFMRPILLDSRLQTFTVTEVGDEHYLQKYPITIAYYVNWFINHPRRFYKKTKNNLQSIKQQVHQQLTALFRDKNTPLSFNQLILKGTPSQMKFVLSIANKKLEPIGIKLTQIGFQQLVLSPDVRERLVDAMRTQQETNAIALRAEGKANAELIRAHADHSATLILAQAREKAAHICAQGDAEAAKRYNQAYTKNPTFARLYLDLQIYQRGFKKTTKHAFMSNMKDVARQNDVPQIKLTETNTLE</sequence>
<dbReference type="Pfam" id="PF01145">
    <property type="entry name" value="Band_7"/>
    <property type="match status" value="1"/>
</dbReference>
<organism evidence="8 9">
    <name type="scientific">Rickettsiella grylli</name>
    <dbReference type="NCBI Taxonomy" id="59196"/>
    <lineage>
        <taxon>Bacteria</taxon>
        <taxon>Pseudomonadati</taxon>
        <taxon>Pseudomonadota</taxon>
        <taxon>Gammaproteobacteria</taxon>
        <taxon>Legionellales</taxon>
        <taxon>Coxiellaceae</taxon>
        <taxon>Rickettsiella</taxon>
    </lineage>
</organism>
<evidence type="ECO:0000256" key="6">
    <source>
        <dbReference type="SAM" id="Phobius"/>
    </source>
</evidence>
<protein>
    <submittedName>
        <fullName evidence="8">HflC protein</fullName>
    </submittedName>
</protein>
<accession>A8PN71</accession>
<dbReference type="PANTHER" id="PTHR42911">
    <property type="entry name" value="MODULATOR OF FTSH PROTEASE HFLC"/>
    <property type="match status" value="1"/>
</dbReference>
<dbReference type="InterPro" id="IPR010200">
    <property type="entry name" value="HflC"/>
</dbReference>
<dbReference type="CDD" id="cd03405">
    <property type="entry name" value="SPFH_HflC"/>
    <property type="match status" value="1"/>
</dbReference>
<proteinExistence type="inferred from homology"/>
<reference evidence="8" key="1">
    <citation type="submission" date="2006-04" db="EMBL/GenBank/DDBJ databases">
        <authorList>
            <person name="Seshadri R."/>
            <person name="Federici B.A."/>
        </authorList>
    </citation>
    <scope>NUCLEOTIDE SEQUENCE [LARGE SCALE GENOMIC DNA]</scope>
</reference>
<dbReference type="AlphaFoldDB" id="A8PN71"/>
<dbReference type="PANTHER" id="PTHR42911:SF1">
    <property type="entry name" value="MODULATOR OF FTSH PROTEASE HFLC"/>
    <property type="match status" value="1"/>
</dbReference>
<dbReference type="STRING" id="59196.RICGR_0919"/>
<name>A8PN71_9COXI</name>
<dbReference type="Proteomes" id="UP000054075">
    <property type="component" value="Unassembled WGS sequence"/>
</dbReference>
<dbReference type="Gene3D" id="3.30.479.30">
    <property type="entry name" value="Band 7 domain"/>
    <property type="match status" value="1"/>
</dbReference>
<feature type="transmembrane region" description="Helical" evidence="6">
    <location>
        <begin position="9"/>
        <end position="29"/>
    </location>
</feature>
<evidence type="ECO:0000313" key="8">
    <source>
        <dbReference type="EMBL" id="EDP46482.1"/>
    </source>
</evidence>
<dbReference type="GO" id="GO:0016020">
    <property type="term" value="C:membrane"/>
    <property type="evidence" value="ECO:0007669"/>
    <property type="project" value="UniProtKB-SubCell"/>
</dbReference>
<evidence type="ECO:0000259" key="7">
    <source>
        <dbReference type="SMART" id="SM00244"/>
    </source>
</evidence>
<dbReference type="SUPFAM" id="SSF117892">
    <property type="entry name" value="Band 7/SPFH domain"/>
    <property type="match status" value="1"/>
</dbReference>
<feature type="domain" description="Band 7" evidence="7">
    <location>
        <begin position="24"/>
        <end position="190"/>
    </location>
</feature>
<comment type="subcellular location">
    <subcellularLocation>
        <location evidence="1">Membrane</location>
        <topology evidence="1">Single-pass membrane protein</topology>
    </subcellularLocation>
</comment>
<evidence type="ECO:0000256" key="4">
    <source>
        <dbReference type="ARBA" id="ARBA00022989"/>
    </source>
</evidence>
<dbReference type="InterPro" id="IPR036013">
    <property type="entry name" value="Band_7/SPFH_dom_sf"/>
</dbReference>
<keyword evidence="5 6" id="KW-0472">Membrane</keyword>
<dbReference type="SMART" id="SM00244">
    <property type="entry name" value="PHB"/>
    <property type="match status" value="1"/>
</dbReference>
<evidence type="ECO:0000256" key="5">
    <source>
        <dbReference type="ARBA" id="ARBA00023136"/>
    </source>
</evidence>
<keyword evidence="9" id="KW-1185">Reference proteome</keyword>
<evidence type="ECO:0000256" key="1">
    <source>
        <dbReference type="ARBA" id="ARBA00004167"/>
    </source>
</evidence>
<dbReference type="InterPro" id="IPR001107">
    <property type="entry name" value="Band_7"/>
</dbReference>
<keyword evidence="3 6" id="KW-0812">Transmembrane</keyword>
<dbReference type="eggNOG" id="COG0330">
    <property type="taxonomic scope" value="Bacteria"/>
</dbReference>
<dbReference type="OrthoDB" id="9812991at2"/>
<reference evidence="8" key="2">
    <citation type="submission" date="2007-10" db="EMBL/GenBank/DDBJ databases">
        <authorList>
            <person name="Myers G.S."/>
        </authorList>
    </citation>
    <scope>NUCLEOTIDE SEQUENCE [LARGE SCALE GENOMIC DNA]</scope>
</reference>
<evidence type="ECO:0000313" key="9">
    <source>
        <dbReference type="Proteomes" id="UP000054075"/>
    </source>
</evidence>
<keyword evidence="4 6" id="KW-1133">Transmembrane helix</keyword>
<comment type="similarity">
    <text evidence="2">Belongs to the band 7/mec-2 family. HflC subfamily.</text>
</comment>
<comment type="caution">
    <text evidence="8">The sequence shown here is derived from an EMBL/GenBank/DDBJ whole genome shotgun (WGS) entry which is preliminary data.</text>
</comment>
<evidence type="ECO:0000256" key="2">
    <source>
        <dbReference type="ARBA" id="ARBA00007862"/>
    </source>
</evidence>
<dbReference type="RefSeq" id="WP_006035458.1">
    <property type="nucleotide sequence ID" value="NZ_AAQJ02000001.1"/>
</dbReference>
<gene>
    <name evidence="8" type="ORF">RICGR_0919</name>
</gene>
<dbReference type="EMBL" id="AAQJ02000001">
    <property type="protein sequence ID" value="EDP46482.1"/>
    <property type="molecule type" value="Genomic_DNA"/>
</dbReference>